<accession>A0AAZ3Q9P1</accession>
<dbReference type="PANTHER" id="PTHR23022">
    <property type="entry name" value="TRANSPOSABLE ELEMENT-RELATED"/>
    <property type="match status" value="1"/>
</dbReference>
<dbReference type="GO" id="GO:0003676">
    <property type="term" value="F:nucleic acid binding"/>
    <property type="evidence" value="ECO:0007669"/>
    <property type="project" value="InterPro"/>
</dbReference>
<dbReference type="GeneTree" id="ENSGT01120000271870"/>
<protein>
    <recommendedName>
        <fullName evidence="3">Tc1-like transposase DDE domain-containing protein</fullName>
    </recommendedName>
</protein>
<evidence type="ECO:0008006" key="3">
    <source>
        <dbReference type="Google" id="ProtNLM"/>
    </source>
</evidence>
<keyword evidence="2" id="KW-1185">Reference proteome</keyword>
<sequence length="154" mass="17285">MKCLNAKHHIWRKGGTIPTVKHGGGSIMLWGCFSAAGTGRLVRIEGKMNGAKYREILGENLLQSVQDLRLGQRFTFQQDNDPKHIAKTMQEWLRDKSLNGWATQGQSPNLHLIENLWRDLENMCVATLPIQPDSLRGSAEKIRRNSPNTGVPSL</sequence>
<dbReference type="Gene3D" id="3.30.420.10">
    <property type="entry name" value="Ribonuclease H-like superfamily/Ribonuclease H"/>
    <property type="match status" value="1"/>
</dbReference>
<organism evidence="1 2">
    <name type="scientific">Oncorhynchus tshawytscha</name>
    <name type="common">Chinook salmon</name>
    <name type="synonym">Salmo tshawytscha</name>
    <dbReference type="NCBI Taxonomy" id="74940"/>
    <lineage>
        <taxon>Eukaryota</taxon>
        <taxon>Metazoa</taxon>
        <taxon>Chordata</taxon>
        <taxon>Craniata</taxon>
        <taxon>Vertebrata</taxon>
        <taxon>Euteleostomi</taxon>
        <taxon>Actinopterygii</taxon>
        <taxon>Neopterygii</taxon>
        <taxon>Teleostei</taxon>
        <taxon>Protacanthopterygii</taxon>
        <taxon>Salmoniformes</taxon>
        <taxon>Salmonidae</taxon>
        <taxon>Salmoninae</taxon>
        <taxon>Oncorhynchus</taxon>
    </lineage>
</organism>
<dbReference type="PANTHER" id="PTHR23022:SF135">
    <property type="entry name" value="SI:DKEY-77F5.3"/>
    <property type="match status" value="1"/>
</dbReference>
<name>A0AAZ3Q9P1_ONCTS</name>
<reference evidence="1" key="2">
    <citation type="submission" date="2025-08" db="UniProtKB">
        <authorList>
            <consortium name="Ensembl"/>
        </authorList>
    </citation>
    <scope>IDENTIFICATION</scope>
</reference>
<dbReference type="AlphaFoldDB" id="A0AAZ3Q9P1"/>
<dbReference type="InterPro" id="IPR036397">
    <property type="entry name" value="RNaseH_sf"/>
</dbReference>
<dbReference type="Ensembl" id="ENSOTST00005191243.1">
    <property type="protein sequence ID" value="ENSOTSP00005125213.1"/>
    <property type="gene ID" value="ENSOTSG00005074372.1"/>
</dbReference>
<proteinExistence type="predicted"/>
<dbReference type="InterPro" id="IPR052338">
    <property type="entry name" value="Transposase_5"/>
</dbReference>
<dbReference type="Proteomes" id="UP000694402">
    <property type="component" value="Unassembled WGS sequence"/>
</dbReference>
<reference evidence="1" key="3">
    <citation type="submission" date="2025-09" db="UniProtKB">
        <authorList>
            <consortium name="Ensembl"/>
        </authorList>
    </citation>
    <scope>IDENTIFICATION</scope>
</reference>
<reference evidence="2" key="1">
    <citation type="journal article" date="2018" name="PLoS ONE">
        <title>Chinook salmon (Oncorhynchus tshawytscha) genome and transcriptome.</title>
        <authorList>
            <person name="Christensen K.A."/>
            <person name="Leong J.S."/>
            <person name="Sakhrani D."/>
            <person name="Biagi C.A."/>
            <person name="Minkley D.R."/>
            <person name="Withler R.E."/>
            <person name="Rondeau E.B."/>
            <person name="Koop B.F."/>
            <person name="Devlin R.H."/>
        </authorList>
    </citation>
    <scope>NUCLEOTIDE SEQUENCE [LARGE SCALE GENOMIC DNA]</scope>
</reference>
<evidence type="ECO:0000313" key="2">
    <source>
        <dbReference type="Proteomes" id="UP000694402"/>
    </source>
</evidence>
<evidence type="ECO:0000313" key="1">
    <source>
        <dbReference type="Ensembl" id="ENSOTSP00005125213.1"/>
    </source>
</evidence>